<reference evidence="3" key="2">
    <citation type="journal article" date="2021" name="PeerJ">
        <title>Extensive microbial diversity within the chicken gut microbiome revealed by metagenomics and culture.</title>
        <authorList>
            <person name="Gilroy R."/>
            <person name="Ravi A."/>
            <person name="Getino M."/>
            <person name="Pursley I."/>
            <person name="Horton D.L."/>
            <person name="Alikhan N.F."/>
            <person name="Baker D."/>
            <person name="Gharbi K."/>
            <person name="Hall N."/>
            <person name="Watson M."/>
            <person name="Adriaenssens E.M."/>
            <person name="Foster-Nyarko E."/>
            <person name="Jarju S."/>
            <person name="Secka A."/>
            <person name="Antonio M."/>
            <person name="Oren A."/>
            <person name="Chaudhuri R.R."/>
            <person name="La Ragione R."/>
            <person name="Hildebrand F."/>
            <person name="Pallen M.J."/>
        </authorList>
    </citation>
    <scope>NUCLEOTIDE SEQUENCE</scope>
    <source>
        <strain evidence="3">B3-1481</strain>
    </source>
</reference>
<dbReference type="AlphaFoldDB" id="A0A9D9IXZ8"/>
<gene>
    <name evidence="3" type="ORF">IAB76_05405</name>
</gene>
<evidence type="ECO:0000256" key="1">
    <source>
        <dbReference type="SAM" id="SignalP"/>
    </source>
</evidence>
<feature type="signal peptide" evidence="1">
    <location>
        <begin position="1"/>
        <end position="22"/>
    </location>
</feature>
<evidence type="ECO:0000313" key="3">
    <source>
        <dbReference type="EMBL" id="MBO8480525.1"/>
    </source>
</evidence>
<dbReference type="InterPro" id="IPR053145">
    <property type="entry name" value="AB_hydrolase_Est10"/>
</dbReference>
<keyword evidence="1" id="KW-0732">Signal</keyword>
<organism evidence="3 4">
    <name type="scientific">Candidatus Cryptobacteroides avistercoris</name>
    <dbReference type="NCBI Taxonomy" id="2840758"/>
    <lineage>
        <taxon>Bacteria</taxon>
        <taxon>Pseudomonadati</taxon>
        <taxon>Bacteroidota</taxon>
        <taxon>Bacteroidia</taxon>
        <taxon>Bacteroidales</taxon>
        <taxon>Candidatus Cryptobacteroides</taxon>
    </lineage>
</organism>
<name>A0A9D9IXZ8_9BACT</name>
<protein>
    <submittedName>
        <fullName evidence="3">Alpha/beta fold hydrolase</fullName>
    </submittedName>
</protein>
<feature type="chain" id="PRO_5039437892" evidence="1">
    <location>
        <begin position="23"/>
        <end position="172"/>
    </location>
</feature>
<dbReference type="Proteomes" id="UP000823769">
    <property type="component" value="Unassembled WGS sequence"/>
</dbReference>
<dbReference type="PANTHER" id="PTHR43265:SF1">
    <property type="entry name" value="ESTERASE ESTD"/>
    <property type="match status" value="1"/>
</dbReference>
<reference evidence="3" key="1">
    <citation type="submission" date="2020-10" db="EMBL/GenBank/DDBJ databases">
        <authorList>
            <person name="Gilroy R."/>
        </authorList>
    </citation>
    <scope>NUCLEOTIDE SEQUENCE</scope>
    <source>
        <strain evidence="3">B3-1481</strain>
    </source>
</reference>
<dbReference type="EMBL" id="JADILW010000076">
    <property type="protein sequence ID" value="MBO8480525.1"/>
    <property type="molecule type" value="Genomic_DNA"/>
</dbReference>
<comment type="caution">
    <text evidence="3">The sequence shown here is derived from an EMBL/GenBank/DDBJ whole genome shotgun (WGS) entry which is preliminary data.</text>
</comment>
<dbReference type="InterPro" id="IPR022742">
    <property type="entry name" value="Hydrolase_4"/>
</dbReference>
<evidence type="ECO:0000259" key="2">
    <source>
        <dbReference type="Pfam" id="PF12146"/>
    </source>
</evidence>
<feature type="domain" description="Serine aminopeptidase S33" evidence="2">
    <location>
        <begin position="52"/>
        <end position="164"/>
    </location>
</feature>
<keyword evidence="3" id="KW-0378">Hydrolase</keyword>
<proteinExistence type="predicted"/>
<dbReference type="InterPro" id="IPR029058">
    <property type="entry name" value="AB_hydrolase_fold"/>
</dbReference>
<accession>A0A9D9IXZ8</accession>
<evidence type="ECO:0000313" key="4">
    <source>
        <dbReference type="Proteomes" id="UP000823769"/>
    </source>
</evidence>
<sequence length="172" mass="18130">MKARTFLTAAALALCCTFAASAQTDSTFFIDGSMGRLSTRLQLPELQEGEKCPVVVICHGFMGNKNEPLLSAIAENLVELGIGAIRCDFNGHGQSEGEFVDMTVLNEIDDALAVIDYVRRMPQTDGISILGHSQGGVVAAMTAGQLGGSVLKSAVLMAPAAVLRDDALRRST</sequence>
<dbReference type="Gene3D" id="3.40.50.1820">
    <property type="entry name" value="alpha/beta hydrolase"/>
    <property type="match status" value="1"/>
</dbReference>
<dbReference type="PANTHER" id="PTHR43265">
    <property type="entry name" value="ESTERASE ESTD"/>
    <property type="match status" value="1"/>
</dbReference>
<feature type="non-terminal residue" evidence="3">
    <location>
        <position position="172"/>
    </location>
</feature>
<dbReference type="Pfam" id="PF12146">
    <property type="entry name" value="Hydrolase_4"/>
    <property type="match status" value="1"/>
</dbReference>
<dbReference type="GO" id="GO:0052689">
    <property type="term" value="F:carboxylic ester hydrolase activity"/>
    <property type="evidence" value="ECO:0007669"/>
    <property type="project" value="TreeGrafter"/>
</dbReference>
<dbReference type="SUPFAM" id="SSF53474">
    <property type="entry name" value="alpha/beta-Hydrolases"/>
    <property type="match status" value="1"/>
</dbReference>